<accession>A0ABQ9Z9D0</accession>
<dbReference type="EMBL" id="JAOYFB010000003">
    <property type="protein sequence ID" value="KAK4009492.1"/>
    <property type="molecule type" value="Genomic_DNA"/>
</dbReference>
<gene>
    <name evidence="1" type="ORF">OUZ56_018604</name>
</gene>
<keyword evidence="2" id="KW-1185">Reference proteome</keyword>
<proteinExistence type="predicted"/>
<dbReference type="Proteomes" id="UP001234178">
    <property type="component" value="Unassembled WGS sequence"/>
</dbReference>
<sequence length="146" mass="17106">MLSQMGNISTLPSYALWRSLVGMYRRLNSLDCELFKGLLIEAKDTYSCLVSYIPTLFGTYPGYAKYRDFYEAYVRLLWRIESSKDVHHPTERRSKIFVWIFYGLRSRKSDAQWTSFSRFLEGGLSYIGILSGRCFQFLACFYSRGC</sequence>
<protein>
    <submittedName>
        <fullName evidence="1">Uncharacterized protein</fullName>
    </submittedName>
</protein>
<evidence type="ECO:0000313" key="1">
    <source>
        <dbReference type="EMBL" id="KAK4009492.1"/>
    </source>
</evidence>
<comment type="caution">
    <text evidence="1">The sequence shown here is derived from an EMBL/GenBank/DDBJ whole genome shotgun (WGS) entry which is preliminary data.</text>
</comment>
<name>A0ABQ9Z9D0_9CRUS</name>
<organism evidence="1 2">
    <name type="scientific">Daphnia magna</name>
    <dbReference type="NCBI Taxonomy" id="35525"/>
    <lineage>
        <taxon>Eukaryota</taxon>
        <taxon>Metazoa</taxon>
        <taxon>Ecdysozoa</taxon>
        <taxon>Arthropoda</taxon>
        <taxon>Crustacea</taxon>
        <taxon>Branchiopoda</taxon>
        <taxon>Diplostraca</taxon>
        <taxon>Cladocera</taxon>
        <taxon>Anomopoda</taxon>
        <taxon>Daphniidae</taxon>
        <taxon>Daphnia</taxon>
    </lineage>
</organism>
<evidence type="ECO:0000313" key="2">
    <source>
        <dbReference type="Proteomes" id="UP001234178"/>
    </source>
</evidence>
<reference evidence="1 2" key="1">
    <citation type="journal article" date="2023" name="Nucleic Acids Res.">
        <title>The hologenome of Daphnia magna reveals possible DNA methylation and microbiome-mediated evolution of the host genome.</title>
        <authorList>
            <person name="Chaturvedi A."/>
            <person name="Li X."/>
            <person name="Dhandapani V."/>
            <person name="Marshall H."/>
            <person name="Kissane S."/>
            <person name="Cuenca-Cambronero M."/>
            <person name="Asole G."/>
            <person name="Calvet F."/>
            <person name="Ruiz-Romero M."/>
            <person name="Marangio P."/>
            <person name="Guigo R."/>
            <person name="Rago D."/>
            <person name="Mirbahai L."/>
            <person name="Eastwood N."/>
            <person name="Colbourne J.K."/>
            <person name="Zhou J."/>
            <person name="Mallon E."/>
            <person name="Orsini L."/>
        </authorList>
    </citation>
    <scope>NUCLEOTIDE SEQUENCE [LARGE SCALE GENOMIC DNA]</scope>
    <source>
        <strain evidence="1">LRV0_1</strain>
    </source>
</reference>